<sequence>MLHLDLQVVEQALKWQQEGRSVWLCTVLSTFGSSPRAPGTMMVACDSGLYIGSLSGGCVEEDFLDRLQKGEFSESMQQVHYGIADDNERSQVVLPCGGQLDVLVEYLLSNEDNIQYIEQLLTILMGQTPNVRIIDLDSQTRRFMKDNGKGLAVELDESMNCIRIRVGPTARLIIVGNSSVTPFCAQYAQMMGFQVVVCDHRENAFLGWSVPFVQLEPVFPTGYISDTNNIHFNTAIVALTHDPRIDDLAMIDAVKTPAFYLGVMGSVRTSNKRAERLKRIGGLNDEDINRIAMPIGLNLGSKAPAEIALAIMADILRVQNGIPRERV</sequence>
<organism evidence="3 4">
    <name type="scientific">Marinomonas colpomeniae</name>
    <dbReference type="NCBI Taxonomy" id="2774408"/>
    <lineage>
        <taxon>Bacteria</taxon>
        <taxon>Pseudomonadati</taxon>
        <taxon>Pseudomonadota</taxon>
        <taxon>Gammaproteobacteria</taxon>
        <taxon>Oceanospirillales</taxon>
        <taxon>Oceanospirillaceae</taxon>
        <taxon>Marinomonas</taxon>
    </lineage>
</organism>
<dbReference type="PANTHER" id="PTHR30388:SF4">
    <property type="entry name" value="MOLYBDENUM COFACTOR INSERTION CHAPERONE PAOD"/>
    <property type="match status" value="1"/>
</dbReference>
<dbReference type="RefSeq" id="WP_191595347.1">
    <property type="nucleotide sequence ID" value="NZ_JACYFC010000004.1"/>
</dbReference>
<dbReference type="InterPro" id="IPR052698">
    <property type="entry name" value="MoCofactor_Util/Proc"/>
</dbReference>
<feature type="domain" description="XdhC- CoxI" evidence="1">
    <location>
        <begin position="15"/>
        <end position="69"/>
    </location>
</feature>
<dbReference type="Pfam" id="PF02625">
    <property type="entry name" value="XdhC_CoxI"/>
    <property type="match status" value="1"/>
</dbReference>
<comment type="caution">
    <text evidence="3">The sequence shown here is derived from an EMBL/GenBank/DDBJ whole genome shotgun (WGS) entry which is preliminary data.</text>
</comment>
<dbReference type="EMBL" id="JACYFC010000004">
    <property type="protein sequence ID" value="MBD5771959.1"/>
    <property type="molecule type" value="Genomic_DNA"/>
</dbReference>
<evidence type="ECO:0000259" key="1">
    <source>
        <dbReference type="Pfam" id="PF02625"/>
    </source>
</evidence>
<keyword evidence="4" id="KW-1185">Reference proteome</keyword>
<proteinExistence type="predicted"/>
<dbReference type="Pfam" id="PF13478">
    <property type="entry name" value="XdhC_C"/>
    <property type="match status" value="1"/>
</dbReference>
<gene>
    <name evidence="3" type="ORF">IF202_12970</name>
</gene>
<dbReference type="InterPro" id="IPR003777">
    <property type="entry name" value="XdhC_CoxI"/>
</dbReference>
<protein>
    <submittedName>
        <fullName evidence="3">XdhC family protein</fullName>
    </submittedName>
</protein>
<dbReference type="PANTHER" id="PTHR30388">
    <property type="entry name" value="ALDEHYDE OXIDOREDUCTASE MOLYBDENUM COFACTOR ASSEMBLY PROTEIN"/>
    <property type="match status" value="1"/>
</dbReference>
<evidence type="ECO:0000259" key="2">
    <source>
        <dbReference type="Pfam" id="PF13478"/>
    </source>
</evidence>
<dbReference type="Gene3D" id="3.40.50.720">
    <property type="entry name" value="NAD(P)-binding Rossmann-like Domain"/>
    <property type="match status" value="1"/>
</dbReference>
<dbReference type="Proteomes" id="UP000604161">
    <property type="component" value="Unassembled WGS sequence"/>
</dbReference>
<feature type="domain" description="XdhC Rossmann" evidence="2">
    <location>
        <begin position="172"/>
        <end position="315"/>
    </location>
</feature>
<evidence type="ECO:0000313" key="4">
    <source>
        <dbReference type="Proteomes" id="UP000604161"/>
    </source>
</evidence>
<name>A0ABR8P0Y4_9GAMM</name>
<accession>A0ABR8P0Y4</accession>
<dbReference type="InterPro" id="IPR027051">
    <property type="entry name" value="XdhC_Rossmann_dom"/>
</dbReference>
<reference evidence="3 4" key="1">
    <citation type="submission" date="2020-09" db="EMBL/GenBank/DDBJ databases">
        <title>Marinomonas sp. nov., isolated from the cysticercosis algae of Qingdao, China.</title>
        <authorList>
            <person name="Sun X."/>
        </authorList>
    </citation>
    <scope>NUCLEOTIDE SEQUENCE [LARGE SCALE GENOMIC DNA]</scope>
    <source>
        <strain evidence="3 4">SM2066</strain>
    </source>
</reference>
<evidence type="ECO:0000313" key="3">
    <source>
        <dbReference type="EMBL" id="MBD5771959.1"/>
    </source>
</evidence>